<dbReference type="EMBL" id="CP000698">
    <property type="protein sequence ID" value="ABQ26614.1"/>
    <property type="molecule type" value="Genomic_DNA"/>
</dbReference>
<evidence type="ECO:0000256" key="8">
    <source>
        <dbReference type="ARBA" id="ARBA00023014"/>
    </source>
</evidence>
<dbReference type="GO" id="GO:0051536">
    <property type="term" value="F:iron-sulfur cluster binding"/>
    <property type="evidence" value="ECO:0007669"/>
    <property type="project" value="UniProtKB-KW"/>
</dbReference>
<dbReference type="AlphaFoldDB" id="A5G496"/>
<keyword evidence="8" id="KW-0411">Iron-sulfur</keyword>
<evidence type="ECO:0000313" key="10">
    <source>
        <dbReference type="EMBL" id="ABQ26614.1"/>
    </source>
</evidence>
<dbReference type="PROSITE" id="PS51379">
    <property type="entry name" value="4FE4S_FER_2"/>
    <property type="match status" value="2"/>
</dbReference>
<dbReference type="Gene3D" id="3.30.70.20">
    <property type="match status" value="1"/>
</dbReference>
<dbReference type="InterPro" id="IPR029479">
    <property type="entry name" value="Nitroreductase"/>
</dbReference>
<keyword evidence="7" id="KW-0408">Iron</keyword>
<keyword evidence="6" id="KW-0560">Oxidoreductase</keyword>
<evidence type="ECO:0000256" key="3">
    <source>
        <dbReference type="ARBA" id="ARBA00022630"/>
    </source>
</evidence>
<dbReference type="Gene3D" id="3.40.109.10">
    <property type="entry name" value="NADH Oxidase"/>
    <property type="match status" value="1"/>
</dbReference>
<keyword evidence="3" id="KW-0285">Flavoprotein</keyword>
<keyword evidence="5" id="KW-0479">Metal-binding</keyword>
<comment type="cofactor">
    <cofactor evidence="1">
        <name>FMN</name>
        <dbReference type="ChEBI" id="CHEBI:58210"/>
    </cofactor>
</comment>
<evidence type="ECO:0000256" key="6">
    <source>
        <dbReference type="ARBA" id="ARBA00023002"/>
    </source>
</evidence>
<comment type="similarity">
    <text evidence="2">Belongs to the nitroreductase family.</text>
</comment>
<dbReference type="PANTHER" id="PTHR43673">
    <property type="entry name" value="NAD(P)H NITROREDUCTASE YDGI-RELATED"/>
    <property type="match status" value="1"/>
</dbReference>
<evidence type="ECO:0000256" key="5">
    <source>
        <dbReference type="ARBA" id="ARBA00022723"/>
    </source>
</evidence>
<evidence type="ECO:0000256" key="1">
    <source>
        <dbReference type="ARBA" id="ARBA00001917"/>
    </source>
</evidence>
<dbReference type="HOGENOM" id="CLU_070764_2_0_7"/>
<protein>
    <submittedName>
        <fullName evidence="10">Nitroreductase</fullName>
    </submittedName>
</protein>
<dbReference type="InterPro" id="IPR017900">
    <property type="entry name" value="4Fe4S_Fe_S_CS"/>
</dbReference>
<evidence type="ECO:0000256" key="7">
    <source>
        <dbReference type="ARBA" id="ARBA00023004"/>
    </source>
</evidence>
<dbReference type="PANTHER" id="PTHR43673:SF2">
    <property type="entry name" value="NITROREDUCTASE"/>
    <property type="match status" value="1"/>
</dbReference>
<dbReference type="KEGG" id="gur:Gura_2435"/>
<sequence>MGVISSLGDAPGNPVIDRNSCTACGACAAICPLEVLTQTATGIAIDNAAMFGCIACGQCMMVCPAHCISVTGRRLHPDDIVDLPMLESRADADQLAALLLARRSIRKFTGDDVPRLVIDQVLAVAATAPMGIPPWEVGVTVFHGRDKVAELARDTADSYRGFLKLFDNAAMKQLSRLFMKKSVWQQFQSFILPLGRILVKGKERGTDYVFYNAPAALMFHSSPYCDSADAIIACTYAMIAAESLGLGTCMIGCSAPVVGRRRDLLKKYGLPEGNSPKIILIMGYHASPHRKAIRRSFQSLNYY</sequence>
<dbReference type="InterPro" id="IPR000415">
    <property type="entry name" value="Nitroreductase-like"/>
</dbReference>
<evidence type="ECO:0000313" key="11">
    <source>
        <dbReference type="Proteomes" id="UP000006695"/>
    </source>
</evidence>
<keyword evidence="4" id="KW-0288">FMN</keyword>
<dbReference type="STRING" id="351605.Gura_2435"/>
<dbReference type="Pfam" id="PF00881">
    <property type="entry name" value="Nitroreductase"/>
    <property type="match status" value="1"/>
</dbReference>
<name>A5G496_GEOUR</name>
<feature type="domain" description="4Fe-4S ferredoxin-type" evidence="9">
    <location>
        <begin position="12"/>
        <end position="41"/>
    </location>
</feature>
<organism evidence="10 11">
    <name type="scientific">Geotalea uraniireducens (strain Rf4)</name>
    <name type="common">Geobacter uraniireducens</name>
    <dbReference type="NCBI Taxonomy" id="351605"/>
    <lineage>
        <taxon>Bacteria</taxon>
        <taxon>Pseudomonadati</taxon>
        <taxon>Thermodesulfobacteriota</taxon>
        <taxon>Desulfuromonadia</taxon>
        <taxon>Geobacterales</taxon>
        <taxon>Geobacteraceae</taxon>
        <taxon>Geotalea</taxon>
    </lineage>
</organism>
<dbReference type="SUPFAM" id="SSF55469">
    <property type="entry name" value="FMN-dependent nitroreductase-like"/>
    <property type="match status" value="1"/>
</dbReference>
<dbReference type="PROSITE" id="PS00198">
    <property type="entry name" value="4FE4S_FER_1"/>
    <property type="match status" value="1"/>
</dbReference>
<dbReference type="GO" id="GO:0016491">
    <property type="term" value="F:oxidoreductase activity"/>
    <property type="evidence" value="ECO:0007669"/>
    <property type="project" value="UniProtKB-KW"/>
</dbReference>
<evidence type="ECO:0000256" key="2">
    <source>
        <dbReference type="ARBA" id="ARBA00007118"/>
    </source>
</evidence>
<evidence type="ECO:0000256" key="4">
    <source>
        <dbReference type="ARBA" id="ARBA00022643"/>
    </source>
</evidence>
<dbReference type="OrthoDB" id="368873at2"/>
<dbReference type="InterPro" id="IPR017896">
    <property type="entry name" value="4Fe4S_Fe-S-bd"/>
</dbReference>
<feature type="domain" description="4Fe-4S ferredoxin-type" evidence="9">
    <location>
        <begin position="42"/>
        <end position="73"/>
    </location>
</feature>
<dbReference type="Pfam" id="PF13237">
    <property type="entry name" value="Fer4_10"/>
    <property type="match status" value="1"/>
</dbReference>
<dbReference type="GO" id="GO:0046872">
    <property type="term" value="F:metal ion binding"/>
    <property type="evidence" value="ECO:0007669"/>
    <property type="project" value="UniProtKB-KW"/>
</dbReference>
<reference evidence="10 11" key="1">
    <citation type="submission" date="2007-05" db="EMBL/GenBank/DDBJ databases">
        <title>Complete sequence of Geobacter uraniireducens Rf4.</title>
        <authorList>
            <consortium name="US DOE Joint Genome Institute"/>
            <person name="Copeland A."/>
            <person name="Lucas S."/>
            <person name="Lapidus A."/>
            <person name="Barry K."/>
            <person name="Detter J.C."/>
            <person name="Glavina del Rio T."/>
            <person name="Hammon N."/>
            <person name="Israni S."/>
            <person name="Dalin E."/>
            <person name="Tice H."/>
            <person name="Pitluck S."/>
            <person name="Chertkov O."/>
            <person name="Brettin T."/>
            <person name="Bruce D."/>
            <person name="Han C."/>
            <person name="Schmutz J."/>
            <person name="Larimer F."/>
            <person name="Land M."/>
            <person name="Hauser L."/>
            <person name="Kyrpides N."/>
            <person name="Mikhailova N."/>
            <person name="Shelobolina E."/>
            <person name="Aklujkar M."/>
            <person name="Lovley D."/>
            <person name="Richardson P."/>
        </authorList>
    </citation>
    <scope>NUCLEOTIDE SEQUENCE [LARGE SCALE GENOMIC DNA]</scope>
    <source>
        <strain evidence="10 11">Rf4</strain>
    </source>
</reference>
<dbReference type="RefSeq" id="WP_011939304.1">
    <property type="nucleotide sequence ID" value="NC_009483.1"/>
</dbReference>
<evidence type="ECO:0000259" key="9">
    <source>
        <dbReference type="PROSITE" id="PS51379"/>
    </source>
</evidence>
<keyword evidence="11" id="KW-1185">Reference proteome</keyword>
<proteinExistence type="inferred from homology"/>
<accession>A5G496</accession>
<dbReference type="SUPFAM" id="SSF54862">
    <property type="entry name" value="4Fe-4S ferredoxins"/>
    <property type="match status" value="1"/>
</dbReference>
<gene>
    <name evidence="10" type="ordered locus">Gura_2435</name>
</gene>
<dbReference type="Proteomes" id="UP000006695">
    <property type="component" value="Chromosome"/>
</dbReference>